<proteinExistence type="inferred from homology"/>
<dbReference type="Gene3D" id="3.40.50.720">
    <property type="entry name" value="NAD(P)-binding Rossmann-like Domain"/>
    <property type="match status" value="1"/>
</dbReference>
<dbReference type="PROSITE" id="PS51318">
    <property type="entry name" value="TAT"/>
    <property type="match status" value="1"/>
</dbReference>
<dbReference type="FunFam" id="3.40.50.720:FF:000084">
    <property type="entry name" value="Short-chain dehydrogenase reductase"/>
    <property type="match status" value="1"/>
</dbReference>
<dbReference type="InterPro" id="IPR006311">
    <property type="entry name" value="TAT_signal"/>
</dbReference>
<dbReference type="SMART" id="SM00822">
    <property type="entry name" value="PKS_KR"/>
    <property type="match status" value="1"/>
</dbReference>
<sequence length="294" mass="30080">MSEIPLTSISRRSMLMTAAAGVAAATLPSLAAAAKQTDTAGEQNGAARAAELQGKRALVTGASRGIGAGIALALADRGADVAITFLNSPERAAEVVRMIEAKGRRAVAIRADSADPAAVRRSIEETIGGLGGLDVLVNNVGISRDGTFAEMSLEDIDALLHVNTRAAVLASQAALPHLKRGARIITIGSCVAERVPFPGLTVYSMTKSAMLALTRGLARDLGPQGITVNLVQPGPIDTDQNPANGPWADINRQFTALGRYGTPADIAAAVTFLASPAASFMTGSVITVDAGFNA</sequence>
<dbReference type="PANTHER" id="PTHR43639:SF1">
    <property type="entry name" value="SHORT-CHAIN DEHYDROGENASE_REDUCTASE FAMILY PROTEIN"/>
    <property type="match status" value="1"/>
</dbReference>
<name>A0A1G6WS49_9GAMM</name>
<dbReference type="SUPFAM" id="SSF51735">
    <property type="entry name" value="NAD(P)-binding Rossmann-fold domains"/>
    <property type="match status" value="1"/>
</dbReference>
<dbReference type="PANTHER" id="PTHR43639">
    <property type="entry name" value="OXIDOREDUCTASE, SHORT-CHAIN DEHYDROGENASE/REDUCTASE FAMILY (AFU_ORTHOLOGUE AFUA_5G02870)"/>
    <property type="match status" value="1"/>
</dbReference>
<protein>
    <submittedName>
        <fullName evidence="5">NAD(P)-dependent dehydrogenase, short-chain alcohol dehydrogenase family</fullName>
    </submittedName>
</protein>
<feature type="signal peptide" evidence="3">
    <location>
        <begin position="1"/>
        <end position="31"/>
    </location>
</feature>
<keyword evidence="6" id="KW-1185">Reference proteome</keyword>
<evidence type="ECO:0000256" key="1">
    <source>
        <dbReference type="ARBA" id="ARBA00006484"/>
    </source>
</evidence>
<dbReference type="InterPro" id="IPR036291">
    <property type="entry name" value="NAD(P)-bd_dom_sf"/>
</dbReference>
<dbReference type="CDD" id="cd05233">
    <property type="entry name" value="SDR_c"/>
    <property type="match status" value="1"/>
</dbReference>
<dbReference type="GO" id="GO:0016491">
    <property type="term" value="F:oxidoreductase activity"/>
    <property type="evidence" value="ECO:0007669"/>
    <property type="project" value="UniProtKB-KW"/>
</dbReference>
<dbReference type="PRINTS" id="PR00080">
    <property type="entry name" value="SDRFAMILY"/>
</dbReference>
<feature type="chain" id="PRO_5011637610" evidence="3">
    <location>
        <begin position="32"/>
        <end position="294"/>
    </location>
</feature>
<evidence type="ECO:0000256" key="3">
    <source>
        <dbReference type="SAM" id="SignalP"/>
    </source>
</evidence>
<dbReference type="EMBL" id="FMZQ01000027">
    <property type="protein sequence ID" value="SDD68483.1"/>
    <property type="molecule type" value="Genomic_DNA"/>
</dbReference>
<comment type="similarity">
    <text evidence="1">Belongs to the short-chain dehydrogenases/reductases (SDR) family.</text>
</comment>
<dbReference type="Pfam" id="PF13561">
    <property type="entry name" value="adh_short_C2"/>
    <property type="match status" value="1"/>
</dbReference>
<dbReference type="Proteomes" id="UP000199467">
    <property type="component" value="Unassembled WGS sequence"/>
</dbReference>
<gene>
    <name evidence="5" type="ORF">SAMN05216576_12712</name>
</gene>
<accession>A0A1G6WS49</accession>
<evidence type="ECO:0000313" key="6">
    <source>
        <dbReference type="Proteomes" id="UP000199467"/>
    </source>
</evidence>
<evidence type="ECO:0000256" key="2">
    <source>
        <dbReference type="ARBA" id="ARBA00023002"/>
    </source>
</evidence>
<keyword evidence="3" id="KW-0732">Signal</keyword>
<dbReference type="PRINTS" id="PR00081">
    <property type="entry name" value="GDHRDH"/>
</dbReference>
<reference evidence="6" key="1">
    <citation type="submission" date="2016-10" db="EMBL/GenBank/DDBJ databases">
        <authorList>
            <person name="Varghese N."/>
            <person name="Submissions S."/>
        </authorList>
    </citation>
    <scope>NUCLEOTIDE SEQUENCE [LARGE SCALE GENOMIC DNA]</scope>
    <source>
        <strain evidence="6">DSM 26382</strain>
    </source>
</reference>
<dbReference type="InterPro" id="IPR002347">
    <property type="entry name" value="SDR_fam"/>
</dbReference>
<dbReference type="AlphaFoldDB" id="A0A1G6WS49"/>
<evidence type="ECO:0000313" key="5">
    <source>
        <dbReference type="EMBL" id="SDD68483.1"/>
    </source>
</evidence>
<organism evidence="5 6">
    <name type="scientific">Ectopseudomonas chengduensis</name>
    <dbReference type="NCBI Taxonomy" id="489632"/>
    <lineage>
        <taxon>Bacteria</taxon>
        <taxon>Pseudomonadati</taxon>
        <taxon>Pseudomonadota</taxon>
        <taxon>Gammaproteobacteria</taxon>
        <taxon>Pseudomonadales</taxon>
        <taxon>Pseudomonadaceae</taxon>
        <taxon>Ectopseudomonas</taxon>
    </lineage>
</organism>
<feature type="domain" description="Ketoreductase" evidence="4">
    <location>
        <begin position="55"/>
        <end position="239"/>
    </location>
</feature>
<dbReference type="RefSeq" id="WP_017676621.1">
    <property type="nucleotide sequence ID" value="NZ_FMZQ01000027.1"/>
</dbReference>
<evidence type="ECO:0000259" key="4">
    <source>
        <dbReference type="SMART" id="SM00822"/>
    </source>
</evidence>
<dbReference type="InterPro" id="IPR057326">
    <property type="entry name" value="KR_dom"/>
</dbReference>
<keyword evidence="2" id="KW-0560">Oxidoreductase</keyword>